<evidence type="ECO:0000256" key="2">
    <source>
        <dbReference type="ARBA" id="ARBA00004694"/>
    </source>
</evidence>
<keyword evidence="10 17" id="KW-0627">Porphyrin biosynthesis</keyword>
<dbReference type="PROSITE" id="PS00169">
    <property type="entry name" value="D_ALA_DEHYDRATASE"/>
    <property type="match status" value="1"/>
</dbReference>
<comment type="cofactor">
    <cofactor evidence="1">
        <name>Zn(2+)</name>
        <dbReference type="ChEBI" id="CHEBI:29105"/>
    </cofactor>
</comment>
<keyword evidence="20" id="KW-1185">Reference proteome</keyword>
<evidence type="ECO:0000256" key="14">
    <source>
        <dbReference type="PIRSR" id="PIRSR001415-1"/>
    </source>
</evidence>
<feature type="binding site" evidence="15">
    <location>
        <position position="209"/>
    </location>
    <ligand>
        <name>5-aminolevulinate</name>
        <dbReference type="ChEBI" id="CHEBI:356416"/>
        <label>1</label>
    </ligand>
</feature>
<comment type="caution">
    <text evidence="19">The sequence shown here is derived from an EMBL/GenBank/DDBJ whole genome shotgun (WGS) entry which is preliminary data.</text>
</comment>
<evidence type="ECO:0000256" key="4">
    <source>
        <dbReference type="ARBA" id="ARBA00012053"/>
    </source>
</evidence>
<dbReference type="EMBL" id="LUCH01006376">
    <property type="protein sequence ID" value="KAF5397363.1"/>
    <property type="molecule type" value="Genomic_DNA"/>
</dbReference>
<dbReference type="Pfam" id="PF00490">
    <property type="entry name" value="ALAD"/>
    <property type="match status" value="1"/>
</dbReference>
<gene>
    <name evidence="19" type="ORF">PHET_09346</name>
</gene>
<keyword evidence="9 17" id="KW-0456">Lyase</keyword>
<feature type="binding site" evidence="15">
    <location>
        <position position="318"/>
    </location>
    <ligand>
        <name>5-aminolevulinate</name>
        <dbReference type="ChEBI" id="CHEBI:356416"/>
        <label>2</label>
    </ligand>
</feature>
<dbReference type="PIRSF" id="PIRSF001415">
    <property type="entry name" value="Porphbilin_synth"/>
    <property type="match status" value="1"/>
</dbReference>
<proteinExistence type="inferred from homology"/>
<evidence type="ECO:0000256" key="12">
    <source>
        <dbReference type="ARBA" id="ARBA00025861"/>
    </source>
</evidence>
<evidence type="ECO:0000256" key="13">
    <source>
        <dbReference type="ARBA" id="ARBA00047651"/>
    </source>
</evidence>
<comment type="pathway">
    <text evidence="2">Porphyrin-containing compound metabolism; protoporphyrin-IX biosynthesis; coproporphyrinogen-III from 5-aminolevulinate: step 1/4.</text>
</comment>
<evidence type="ECO:0000256" key="5">
    <source>
        <dbReference type="ARBA" id="ARBA00020771"/>
    </source>
</evidence>
<feature type="binding site" evidence="15">
    <location>
        <position position="221"/>
    </location>
    <ligand>
        <name>5-aminolevulinate</name>
        <dbReference type="ChEBI" id="CHEBI:356416"/>
        <label>1</label>
    </ligand>
</feature>
<dbReference type="PANTHER" id="PTHR11458">
    <property type="entry name" value="DELTA-AMINOLEVULINIC ACID DEHYDRATASE"/>
    <property type="match status" value="1"/>
</dbReference>
<feature type="active site" description="Schiff-base intermediate with substrate" evidence="14">
    <location>
        <position position="199"/>
    </location>
</feature>
<dbReference type="InterPro" id="IPR013785">
    <property type="entry name" value="Aldolase_TIM"/>
</dbReference>
<keyword evidence="8" id="KW-0350">Heme biosynthesis</keyword>
<feature type="binding site" evidence="16">
    <location>
        <position position="124"/>
    </location>
    <ligand>
        <name>Zn(2+)</name>
        <dbReference type="ChEBI" id="CHEBI:29105"/>
        <label>1</label>
        <note>catalytic</note>
    </ligand>
</feature>
<evidence type="ECO:0000256" key="3">
    <source>
        <dbReference type="ARBA" id="ARBA00008055"/>
    </source>
</evidence>
<dbReference type="GO" id="GO:0005829">
    <property type="term" value="C:cytosol"/>
    <property type="evidence" value="ECO:0007669"/>
    <property type="project" value="TreeGrafter"/>
</dbReference>
<comment type="function">
    <text evidence="11">Catalyzes an early step in the biosynthesis of tetrapyrroles. Binds two molecules of 5-aminolevulinate per subunit, each at a distinct site, and catalyzes their condensation to form porphobilinogen.</text>
</comment>
<keyword evidence="6" id="KW-0479">Metal-binding</keyword>
<dbReference type="OrthoDB" id="1530at2759"/>
<reference evidence="19" key="1">
    <citation type="submission" date="2019-05" db="EMBL/GenBank/DDBJ databases">
        <title>Annotation for the trematode Paragonimus heterotremus.</title>
        <authorList>
            <person name="Choi Y.-J."/>
        </authorList>
    </citation>
    <scope>NUCLEOTIDE SEQUENCE</scope>
    <source>
        <strain evidence="19">LC</strain>
    </source>
</reference>
<dbReference type="PANTHER" id="PTHR11458:SF0">
    <property type="entry name" value="DELTA-AMINOLEVULINIC ACID DEHYDRATASE"/>
    <property type="match status" value="1"/>
</dbReference>
<dbReference type="GO" id="GO:0008270">
    <property type="term" value="F:zinc ion binding"/>
    <property type="evidence" value="ECO:0007669"/>
    <property type="project" value="TreeGrafter"/>
</dbReference>
<dbReference type="GO" id="GO:0006782">
    <property type="term" value="P:protoporphyrinogen IX biosynthetic process"/>
    <property type="evidence" value="ECO:0007669"/>
    <property type="project" value="UniProtKB-UniPathway"/>
</dbReference>
<dbReference type="Proteomes" id="UP000748531">
    <property type="component" value="Unassembled WGS sequence"/>
</dbReference>
<evidence type="ECO:0000256" key="6">
    <source>
        <dbReference type="ARBA" id="ARBA00022723"/>
    </source>
</evidence>
<dbReference type="SMART" id="SM01004">
    <property type="entry name" value="ALAD"/>
    <property type="match status" value="1"/>
</dbReference>
<dbReference type="SUPFAM" id="SSF51569">
    <property type="entry name" value="Aldolase"/>
    <property type="match status" value="1"/>
</dbReference>
<evidence type="ECO:0000256" key="9">
    <source>
        <dbReference type="ARBA" id="ARBA00023239"/>
    </source>
</evidence>
<feature type="binding site" evidence="16">
    <location>
        <position position="122"/>
    </location>
    <ligand>
        <name>Zn(2+)</name>
        <dbReference type="ChEBI" id="CHEBI:29105"/>
        <label>1</label>
        <note>catalytic</note>
    </ligand>
</feature>
<evidence type="ECO:0000256" key="1">
    <source>
        <dbReference type="ARBA" id="ARBA00001947"/>
    </source>
</evidence>
<evidence type="ECO:0000256" key="17">
    <source>
        <dbReference type="RuleBase" id="RU000515"/>
    </source>
</evidence>
<evidence type="ECO:0000256" key="10">
    <source>
        <dbReference type="ARBA" id="ARBA00023244"/>
    </source>
</evidence>
<dbReference type="FunFam" id="3.20.20.70:FF:000048">
    <property type="entry name" value="Delta-aminolevulinic acid dehydratase"/>
    <property type="match status" value="1"/>
</dbReference>
<evidence type="ECO:0000256" key="11">
    <source>
        <dbReference type="ARBA" id="ARBA00025628"/>
    </source>
</evidence>
<name>A0A8J4T334_9TREM</name>
<protein>
    <recommendedName>
        <fullName evidence="5 17">Delta-aminolevulinic acid dehydratase</fullName>
        <ecNumber evidence="4 17">4.2.1.24</ecNumber>
    </recommendedName>
</protein>
<dbReference type="InterPro" id="IPR001731">
    <property type="entry name" value="ALAD"/>
</dbReference>
<evidence type="ECO:0000256" key="16">
    <source>
        <dbReference type="PIRSR" id="PIRSR001415-4"/>
    </source>
</evidence>
<comment type="subunit">
    <text evidence="12">Homooctamer; active form. Homohexamer; low activity form.</text>
</comment>
<accession>A0A8J4T334</accession>
<dbReference type="EC" id="4.2.1.24" evidence="4 17"/>
<evidence type="ECO:0000256" key="15">
    <source>
        <dbReference type="PIRSR" id="PIRSR001415-2"/>
    </source>
</evidence>
<feature type="binding site" evidence="15">
    <location>
        <position position="279"/>
    </location>
    <ligand>
        <name>5-aminolevulinate</name>
        <dbReference type="ChEBI" id="CHEBI:356416"/>
        <label>2</label>
    </ligand>
</feature>
<dbReference type="NCBIfam" id="NF006762">
    <property type="entry name" value="PRK09283.1"/>
    <property type="match status" value="1"/>
</dbReference>
<evidence type="ECO:0000313" key="19">
    <source>
        <dbReference type="EMBL" id="KAF5397363.1"/>
    </source>
</evidence>
<dbReference type="UniPathway" id="UPA00251">
    <property type="reaction ID" value="UER00318"/>
</dbReference>
<feature type="active site" description="Schiff-base intermediate with substrate" evidence="14">
    <location>
        <position position="252"/>
    </location>
</feature>
<dbReference type="Gene3D" id="3.20.20.70">
    <property type="entry name" value="Aldolase class I"/>
    <property type="match status" value="1"/>
</dbReference>
<feature type="binding site" evidence="16">
    <location>
        <position position="131"/>
    </location>
    <ligand>
        <name>Zn(2+)</name>
        <dbReference type="ChEBI" id="CHEBI:29105"/>
        <label>2</label>
    </ligand>
</feature>
<evidence type="ECO:0000256" key="8">
    <source>
        <dbReference type="ARBA" id="ARBA00023133"/>
    </source>
</evidence>
<feature type="binding site" evidence="16">
    <location>
        <position position="132"/>
    </location>
    <ligand>
        <name>Zn(2+)</name>
        <dbReference type="ChEBI" id="CHEBI:29105"/>
        <label>1</label>
        <note>catalytic</note>
    </ligand>
</feature>
<comment type="catalytic activity">
    <reaction evidence="13 17">
        <text>2 5-aminolevulinate = porphobilinogen + 2 H2O + H(+)</text>
        <dbReference type="Rhea" id="RHEA:24064"/>
        <dbReference type="ChEBI" id="CHEBI:15377"/>
        <dbReference type="ChEBI" id="CHEBI:15378"/>
        <dbReference type="ChEBI" id="CHEBI:58126"/>
        <dbReference type="ChEBI" id="CHEBI:356416"/>
        <dbReference type="EC" id="4.2.1.24"/>
    </reaction>
</comment>
<sequence>MNQLVQLHPGYASRVLRWWQSADACLRPETFVFPVFVSEIPDLCEDIPSLPNQKRVGLNKLCEYLRPLIQKKLSSVILFGVVEEQHKDYIGSRADSPTGVIIPAVQLLKSTFASLTVICDLCLCGYTSHGHCGLLDETGRIHGKLSVDRLGEIAAAYAKAGADIIAPSDMMDGRVRAIKTAIREVGLSGKVSVMSYSAKFASCFYGPFRDAAKSAPAFGDRKCYQLPPGARDLAIRAAIRDADEGADFIMVKPGTPYLDVLNELRHQLPHHPLAVYHVSGEFVMLMRAAESGSLDLKQAALELMTCFRRAGASIIITYLTPYLLDLDLDEACQ</sequence>
<dbReference type="InterPro" id="IPR030656">
    <property type="entry name" value="ALAD_AS"/>
</dbReference>
<evidence type="ECO:0000256" key="7">
    <source>
        <dbReference type="ARBA" id="ARBA00022833"/>
    </source>
</evidence>
<organism evidence="19 20">
    <name type="scientific">Paragonimus heterotremus</name>
    <dbReference type="NCBI Taxonomy" id="100268"/>
    <lineage>
        <taxon>Eukaryota</taxon>
        <taxon>Metazoa</taxon>
        <taxon>Spiralia</taxon>
        <taxon>Lophotrochozoa</taxon>
        <taxon>Platyhelminthes</taxon>
        <taxon>Trematoda</taxon>
        <taxon>Digenea</taxon>
        <taxon>Plagiorchiida</taxon>
        <taxon>Troglotremata</taxon>
        <taxon>Troglotrematidae</taxon>
        <taxon>Paragonimus</taxon>
    </lineage>
</organism>
<evidence type="ECO:0000313" key="20">
    <source>
        <dbReference type="Proteomes" id="UP000748531"/>
    </source>
</evidence>
<dbReference type="AlphaFoldDB" id="A0A8J4T334"/>
<feature type="binding site" evidence="16">
    <location>
        <position position="223"/>
    </location>
    <ligand>
        <name>Zn(2+)</name>
        <dbReference type="ChEBI" id="CHEBI:29105"/>
        <label>2</label>
    </ligand>
</feature>
<dbReference type="PRINTS" id="PR00144">
    <property type="entry name" value="DALDHYDRTASE"/>
</dbReference>
<keyword evidence="7" id="KW-0862">Zinc</keyword>
<dbReference type="GO" id="GO:0004655">
    <property type="term" value="F:porphobilinogen synthase activity"/>
    <property type="evidence" value="ECO:0007669"/>
    <property type="project" value="UniProtKB-EC"/>
</dbReference>
<comment type="similarity">
    <text evidence="3 18">Belongs to the ALAD family.</text>
</comment>
<evidence type="ECO:0000256" key="18">
    <source>
        <dbReference type="RuleBase" id="RU004161"/>
    </source>
</evidence>